<keyword evidence="1" id="KW-0472">Membrane</keyword>
<keyword evidence="1" id="KW-0812">Transmembrane</keyword>
<feature type="transmembrane region" description="Helical" evidence="1">
    <location>
        <begin position="303"/>
        <end position="325"/>
    </location>
</feature>
<feature type="transmembrane region" description="Helical" evidence="1">
    <location>
        <begin position="233"/>
        <end position="253"/>
    </location>
</feature>
<evidence type="ECO:0000256" key="1">
    <source>
        <dbReference type="SAM" id="Phobius"/>
    </source>
</evidence>
<keyword evidence="3" id="KW-0012">Acyltransferase</keyword>
<sequence length="338" mass="36032">MNRLPAVDALRGAAALAVVLYHYTGFFALLEVPVSAAGRAALAVTRYGHLGVPVFFALSGYVIALTAHRYRFTPGTGCRFVLRRLVRIAPPYWAMLTLITLSILAGHAAGLFKNTTVSFDQLLAHMVYAQEVLGYAALDVAYWTLCLEVQFYLVFTASAVALRARGAGARVAWFAALTAASVAVDVTGAVPHPWFPRLWYQFGVGVLAYEAGHSRAARGVLTLLLPALLALGLYRASAADVTVALVAVVLVFCEARPVARAGRSAVLLALGKISYSLYLGHGLVGLALAAWLRRDAARSEASVWLAIAAATAVAIGFASLLYLTCEKAAIRLSRRVKV</sequence>
<feature type="transmembrane region" description="Helical" evidence="1">
    <location>
        <begin position="265"/>
        <end position="291"/>
    </location>
</feature>
<dbReference type="InterPro" id="IPR050879">
    <property type="entry name" value="Acyltransferase_3"/>
</dbReference>
<protein>
    <submittedName>
        <fullName evidence="3">Acyltransferase</fullName>
    </submittedName>
</protein>
<feature type="transmembrane region" description="Helical" evidence="1">
    <location>
        <begin position="12"/>
        <end position="30"/>
    </location>
</feature>
<keyword evidence="1" id="KW-1133">Transmembrane helix</keyword>
<evidence type="ECO:0000259" key="2">
    <source>
        <dbReference type="Pfam" id="PF01757"/>
    </source>
</evidence>
<dbReference type="Pfam" id="PF01757">
    <property type="entry name" value="Acyl_transf_3"/>
    <property type="match status" value="1"/>
</dbReference>
<keyword evidence="3" id="KW-0808">Transferase</keyword>
<evidence type="ECO:0000313" key="4">
    <source>
        <dbReference type="Proteomes" id="UP001272242"/>
    </source>
</evidence>
<evidence type="ECO:0000313" key="3">
    <source>
        <dbReference type="EMBL" id="MDY3561940.1"/>
    </source>
</evidence>
<feature type="transmembrane region" description="Helical" evidence="1">
    <location>
        <begin position="50"/>
        <end position="70"/>
    </location>
</feature>
<name>A0ABU5F2Z8_9BACT</name>
<feature type="transmembrane region" description="Helical" evidence="1">
    <location>
        <begin position="91"/>
        <end position="112"/>
    </location>
</feature>
<dbReference type="Proteomes" id="UP001272242">
    <property type="component" value="Unassembled WGS sequence"/>
</dbReference>
<dbReference type="PANTHER" id="PTHR23028">
    <property type="entry name" value="ACETYLTRANSFERASE"/>
    <property type="match status" value="1"/>
</dbReference>
<dbReference type="InterPro" id="IPR002656">
    <property type="entry name" value="Acyl_transf_3_dom"/>
</dbReference>
<dbReference type="RefSeq" id="WP_320688281.1">
    <property type="nucleotide sequence ID" value="NZ_JAXBLV010000203.1"/>
</dbReference>
<gene>
    <name evidence="3" type="ORF">R5W23_003370</name>
</gene>
<feature type="transmembrane region" description="Helical" evidence="1">
    <location>
        <begin position="132"/>
        <end position="155"/>
    </location>
</feature>
<comment type="caution">
    <text evidence="3">The sequence shown here is derived from an EMBL/GenBank/DDBJ whole genome shotgun (WGS) entry which is preliminary data.</text>
</comment>
<keyword evidence="4" id="KW-1185">Reference proteome</keyword>
<accession>A0ABU5F2Z8</accession>
<proteinExistence type="predicted"/>
<dbReference type="GO" id="GO:0016746">
    <property type="term" value="F:acyltransferase activity"/>
    <property type="evidence" value="ECO:0007669"/>
    <property type="project" value="UniProtKB-KW"/>
</dbReference>
<feature type="transmembrane region" description="Helical" evidence="1">
    <location>
        <begin position="167"/>
        <end position="190"/>
    </location>
</feature>
<organism evidence="3 4">
    <name type="scientific">Gemmata algarum</name>
    <dbReference type="NCBI Taxonomy" id="2975278"/>
    <lineage>
        <taxon>Bacteria</taxon>
        <taxon>Pseudomonadati</taxon>
        <taxon>Planctomycetota</taxon>
        <taxon>Planctomycetia</taxon>
        <taxon>Gemmatales</taxon>
        <taxon>Gemmataceae</taxon>
        <taxon>Gemmata</taxon>
    </lineage>
</organism>
<dbReference type="EMBL" id="JAXBLV010000203">
    <property type="protein sequence ID" value="MDY3561940.1"/>
    <property type="molecule type" value="Genomic_DNA"/>
</dbReference>
<dbReference type="PANTHER" id="PTHR23028:SF53">
    <property type="entry name" value="ACYL_TRANSF_3 DOMAIN-CONTAINING PROTEIN"/>
    <property type="match status" value="1"/>
</dbReference>
<reference evidence="4" key="1">
    <citation type="journal article" date="2023" name="Mar. Drugs">
        <title>Gemmata algarum, a Novel Planctomycete Isolated from an Algal Mat, Displays Antimicrobial Activity.</title>
        <authorList>
            <person name="Kumar G."/>
            <person name="Kallscheuer N."/>
            <person name="Kashif M."/>
            <person name="Ahamad S."/>
            <person name="Jagadeeshwari U."/>
            <person name="Pannikurungottu S."/>
            <person name="Haufschild T."/>
            <person name="Kabuu M."/>
            <person name="Sasikala C."/>
            <person name="Jogler C."/>
            <person name="Ramana C."/>
        </authorList>
    </citation>
    <scope>NUCLEOTIDE SEQUENCE [LARGE SCALE GENOMIC DNA]</scope>
    <source>
        <strain evidence="4">JC673</strain>
    </source>
</reference>
<feature type="domain" description="Acyltransferase 3" evidence="2">
    <location>
        <begin position="6"/>
        <end position="322"/>
    </location>
</feature>